<dbReference type="InterPro" id="IPR004358">
    <property type="entry name" value="Sig_transdc_His_kin-like_C"/>
</dbReference>
<comment type="catalytic activity">
    <reaction evidence="1">
        <text>ATP + protein L-histidine = ADP + protein N-phospho-L-histidine.</text>
        <dbReference type="EC" id="2.7.13.3"/>
    </reaction>
</comment>
<sequence>MTTQVTAPVPAPARRPAGAPRWVASVLPRLFAWAVLPVYLAGAVAYLVLDARLGGPGLDPAQGVPVLGGLGLFAALGALLILRRPRNPVGWLMASAALLVGVVPAGDAYAAWVLTTRGRPDALAVVGAWLQSWYWYVVLGLLFVYLPLLFPDGRLPSPRWRPVAVLPGAALATACVLGMLTGTLSGQEVDYRIDNPIGVDGLAAVEELPVFAVLSIVLAAGIIGAVAAVVVRFRRSRGDERLQMTWFVFAVAPAVLAPLDGVLPLVSDLVFAWLLLALPVSIAVAVLKYRLDGIDVVLNRTLVYGTLTVLVVGGYVLVVGYLGAVLRRDDDLLVSLVATGLVAVLFAPAHDRLQRAVNRLLYGRRAEPYAALSRLGEQLESTLAPDAVLPAIVTTVRESLRLPYAAIVLGDDEPAVESGSPVPDTRSLPLLYRTEQVGELRLGLRPGETAFSSADRRLLSDLARQAGVAVSAVRLTADLQRSRERLVTAREEERRRLRRDLHDGLGAQLAGLTVQTGVLRTLIPRDPARAEALAGELRGELRTAIADIRRLVHGLRPPALDELGLIGALQRLTERCSADGGGLRVTVEVDGELPPLPAAVEVAAYRIVQEALTNVVRHAAARACTLRLAADAAELTVEVVDDGSGLPAELVAGVGLSSMRERAAETGGRCDVLPAPGSGTRVLARLPLTGGD</sequence>
<keyword evidence="13" id="KW-0067">ATP-binding</keyword>
<dbReference type="EC" id="2.7.13.3" evidence="4"/>
<dbReference type="InterPro" id="IPR029016">
    <property type="entry name" value="GAF-like_dom_sf"/>
</dbReference>
<dbReference type="PANTHER" id="PTHR24421">
    <property type="entry name" value="NITRATE/NITRITE SENSOR PROTEIN NARX-RELATED"/>
    <property type="match status" value="1"/>
</dbReference>
<gene>
    <name evidence="21" type="ordered locus">BLASA_1057</name>
</gene>
<keyword evidence="11" id="KW-0547">Nucleotide-binding</keyword>
<feature type="transmembrane region" description="Helical" evidence="19">
    <location>
        <begin position="301"/>
        <end position="326"/>
    </location>
</feature>
<dbReference type="GO" id="GO:0000155">
    <property type="term" value="F:phosphorelay sensor kinase activity"/>
    <property type="evidence" value="ECO:0007669"/>
    <property type="project" value="InterPro"/>
</dbReference>
<dbReference type="KEGG" id="bsd:BLASA_1057"/>
<name>H6RVC6_BLASD</name>
<dbReference type="GO" id="GO:0046872">
    <property type="term" value="F:metal ion binding"/>
    <property type="evidence" value="ECO:0007669"/>
    <property type="project" value="UniProtKB-KW"/>
</dbReference>
<evidence type="ECO:0000313" key="22">
    <source>
        <dbReference type="Proteomes" id="UP000007517"/>
    </source>
</evidence>
<dbReference type="InterPro" id="IPR005467">
    <property type="entry name" value="His_kinase_dom"/>
</dbReference>
<dbReference type="Pfam" id="PF07730">
    <property type="entry name" value="HisKA_3"/>
    <property type="match status" value="1"/>
</dbReference>
<keyword evidence="10" id="KW-0479">Metal-binding</keyword>
<dbReference type="HOGENOM" id="CLU_021898_1_0_11"/>
<evidence type="ECO:0000256" key="3">
    <source>
        <dbReference type="ARBA" id="ARBA00004496"/>
    </source>
</evidence>
<keyword evidence="19" id="KW-0812">Transmembrane</keyword>
<evidence type="ECO:0000256" key="18">
    <source>
        <dbReference type="ARBA" id="ARBA00030800"/>
    </source>
</evidence>
<dbReference type="InterPro" id="IPR036890">
    <property type="entry name" value="HATPase_C_sf"/>
</dbReference>
<feature type="transmembrane region" description="Helical" evidence="19">
    <location>
        <begin position="133"/>
        <end position="151"/>
    </location>
</feature>
<dbReference type="OrthoDB" id="227596at2"/>
<dbReference type="GO" id="GO:0005524">
    <property type="term" value="F:ATP binding"/>
    <property type="evidence" value="ECO:0007669"/>
    <property type="project" value="UniProtKB-KW"/>
</dbReference>
<feature type="transmembrane region" description="Helical" evidence="19">
    <location>
        <begin position="30"/>
        <end position="49"/>
    </location>
</feature>
<feature type="domain" description="Histidine kinase" evidence="20">
    <location>
        <begin position="606"/>
        <end position="690"/>
    </location>
</feature>
<reference evidence="22" key="2">
    <citation type="submission" date="2012-02" db="EMBL/GenBank/DDBJ databases">
        <title>Complete genome sequence of Blastococcus saxobsidens strain DD2.</title>
        <authorList>
            <person name="Genoscope."/>
        </authorList>
    </citation>
    <scope>NUCLEOTIDE SEQUENCE [LARGE SCALE GENOMIC DNA]</scope>
    <source>
        <strain evidence="22">DD2</strain>
    </source>
</reference>
<evidence type="ECO:0000256" key="6">
    <source>
        <dbReference type="ARBA" id="ARBA00022485"/>
    </source>
</evidence>
<dbReference type="Proteomes" id="UP000007517">
    <property type="component" value="Chromosome"/>
</dbReference>
<evidence type="ECO:0000256" key="7">
    <source>
        <dbReference type="ARBA" id="ARBA00022490"/>
    </source>
</evidence>
<evidence type="ECO:0000256" key="19">
    <source>
        <dbReference type="SAM" id="Phobius"/>
    </source>
</evidence>
<keyword evidence="7" id="KW-0963">Cytoplasm</keyword>
<keyword evidence="19" id="KW-0472">Membrane</keyword>
<dbReference type="GO" id="GO:0016020">
    <property type="term" value="C:membrane"/>
    <property type="evidence" value="ECO:0007669"/>
    <property type="project" value="InterPro"/>
</dbReference>
<reference evidence="21 22" key="1">
    <citation type="journal article" date="2012" name="J. Bacteriol.">
        <title>Genome Sequence of Blastococcus saxobsidens DD2, a Stone-Inhabiting Bacterium.</title>
        <authorList>
            <person name="Chouaia B."/>
            <person name="Crotti E."/>
            <person name="Brusetti L."/>
            <person name="Daffonchio D."/>
            <person name="Essoussi I."/>
            <person name="Nouioui I."/>
            <person name="Sbissi I."/>
            <person name="Ghodhbane-Gtari F."/>
            <person name="Gtari M."/>
            <person name="Vacherie B."/>
            <person name="Barbe V."/>
            <person name="Medigue C."/>
            <person name="Gury J."/>
            <person name="Pujic P."/>
            <person name="Normand P."/>
        </authorList>
    </citation>
    <scope>NUCLEOTIDE SEQUENCE [LARGE SCALE GENOMIC DNA]</scope>
    <source>
        <strain evidence="21 22">DD2</strain>
    </source>
</reference>
<dbReference type="EMBL" id="FO117623">
    <property type="protein sequence ID" value="CCG02003.1"/>
    <property type="molecule type" value="Genomic_DNA"/>
</dbReference>
<dbReference type="PANTHER" id="PTHR24421:SF10">
    <property type="entry name" value="NITRATE_NITRITE SENSOR PROTEIN NARQ"/>
    <property type="match status" value="1"/>
</dbReference>
<evidence type="ECO:0000256" key="16">
    <source>
        <dbReference type="ARBA" id="ARBA00023014"/>
    </source>
</evidence>
<feature type="transmembrane region" description="Helical" evidence="19">
    <location>
        <begin position="269"/>
        <end position="289"/>
    </location>
</feature>
<evidence type="ECO:0000256" key="11">
    <source>
        <dbReference type="ARBA" id="ARBA00022741"/>
    </source>
</evidence>
<accession>H6RVC6</accession>
<evidence type="ECO:0000256" key="1">
    <source>
        <dbReference type="ARBA" id="ARBA00000085"/>
    </source>
</evidence>
<evidence type="ECO:0000256" key="2">
    <source>
        <dbReference type="ARBA" id="ARBA00001966"/>
    </source>
</evidence>
<keyword evidence="6" id="KW-0004">4Fe-4S</keyword>
<feature type="transmembrane region" description="Helical" evidence="19">
    <location>
        <begin position="61"/>
        <end position="82"/>
    </location>
</feature>
<keyword evidence="12 21" id="KW-0418">Kinase</keyword>
<protein>
    <recommendedName>
        <fullName evidence="5">Oxygen sensor histidine kinase NreB</fullName>
        <ecNumber evidence="4">2.7.13.3</ecNumber>
    </recommendedName>
    <alternativeName>
        <fullName evidence="18">Nitrogen regulation protein B</fullName>
    </alternativeName>
</protein>
<evidence type="ECO:0000256" key="12">
    <source>
        <dbReference type="ARBA" id="ARBA00022777"/>
    </source>
</evidence>
<dbReference type="InterPro" id="IPR050482">
    <property type="entry name" value="Sensor_HK_TwoCompSys"/>
</dbReference>
<evidence type="ECO:0000256" key="13">
    <source>
        <dbReference type="ARBA" id="ARBA00022840"/>
    </source>
</evidence>
<dbReference type="SUPFAM" id="SSF55781">
    <property type="entry name" value="GAF domain-like"/>
    <property type="match status" value="1"/>
</dbReference>
<evidence type="ECO:0000256" key="9">
    <source>
        <dbReference type="ARBA" id="ARBA00022679"/>
    </source>
</evidence>
<evidence type="ECO:0000256" key="14">
    <source>
        <dbReference type="ARBA" id="ARBA00023004"/>
    </source>
</evidence>
<organism evidence="21 22">
    <name type="scientific">Blastococcus saxobsidens (strain DD2)</name>
    <dbReference type="NCBI Taxonomy" id="1146883"/>
    <lineage>
        <taxon>Bacteria</taxon>
        <taxon>Bacillati</taxon>
        <taxon>Actinomycetota</taxon>
        <taxon>Actinomycetes</taxon>
        <taxon>Geodermatophilales</taxon>
        <taxon>Geodermatophilaceae</taxon>
        <taxon>Blastococcus</taxon>
    </lineage>
</organism>
<dbReference type="GO" id="GO:0051539">
    <property type="term" value="F:4 iron, 4 sulfur cluster binding"/>
    <property type="evidence" value="ECO:0007669"/>
    <property type="project" value="UniProtKB-KW"/>
</dbReference>
<dbReference type="Gene3D" id="3.30.565.10">
    <property type="entry name" value="Histidine kinase-like ATPase, C-terminal domain"/>
    <property type="match status" value="1"/>
</dbReference>
<feature type="transmembrane region" description="Helical" evidence="19">
    <location>
        <begin position="89"/>
        <end position="113"/>
    </location>
</feature>
<dbReference type="AlphaFoldDB" id="H6RVC6"/>
<proteinExistence type="predicted"/>
<dbReference type="SUPFAM" id="SSF55874">
    <property type="entry name" value="ATPase domain of HSP90 chaperone/DNA topoisomerase II/histidine kinase"/>
    <property type="match status" value="1"/>
</dbReference>
<comment type="function">
    <text evidence="17">Member of the two-component regulatory system NreB/NreC involved in the control of dissimilatory nitrate/nitrite reduction in response to oxygen. NreB functions as a direct oxygen sensor histidine kinase which is autophosphorylated, in the absence of oxygen, probably at the conserved histidine residue, and transfers its phosphate group probably to a conserved aspartate residue of NreC. NreB/NreC activates the expression of the nitrate (narGHJI) and nitrite (nir) reductase operons, as well as the putative nitrate transporter gene narT.</text>
</comment>
<dbReference type="STRING" id="1146883.BLASA_1057"/>
<evidence type="ECO:0000256" key="17">
    <source>
        <dbReference type="ARBA" id="ARBA00024827"/>
    </source>
</evidence>
<comment type="cofactor">
    <cofactor evidence="2">
        <name>[4Fe-4S] cluster</name>
        <dbReference type="ChEBI" id="CHEBI:49883"/>
    </cofactor>
</comment>
<feature type="transmembrane region" description="Helical" evidence="19">
    <location>
        <begin position="210"/>
        <end position="233"/>
    </location>
</feature>
<feature type="transmembrane region" description="Helical" evidence="19">
    <location>
        <begin position="163"/>
        <end position="184"/>
    </location>
</feature>
<evidence type="ECO:0000256" key="10">
    <source>
        <dbReference type="ARBA" id="ARBA00022723"/>
    </source>
</evidence>
<keyword evidence="15" id="KW-0902">Two-component regulatory system</keyword>
<dbReference type="GO" id="GO:0046983">
    <property type="term" value="F:protein dimerization activity"/>
    <property type="evidence" value="ECO:0007669"/>
    <property type="project" value="InterPro"/>
</dbReference>
<keyword evidence="19" id="KW-1133">Transmembrane helix</keyword>
<dbReference type="InterPro" id="IPR011712">
    <property type="entry name" value="Sig_transdc_His_kin_sub3_dim/P"/>
</dbReference>
<keyword evidence="22" id="KW-1185">Reference proteome</keyword>
<keyword evidence="8" id="KW-0597">Phosphoprotein</keyword>
<evidence type="ECO:0000256" key="15">
    <source>
        <dbReference type="ARBA" id="ARBA00023012"/>
    </source>
</evidence>
<keyword evidence="9" id="KW-0808">Transferase</keyword>
<dbReference type="GO" id="GO:0005737">
    <property type="term" value="C:cytoplasm"/>
    <property type="evidence" value="ECO:0007669"/>
    <property type="project" value="UniProtKB-SubCell"/>
</dbReference>
<dbReference type="RefSeq" id="WP_014374907.1">
    <property type="nucleotide sequence ID" value="NC_016943.1"/>
</dbReference>
<evidence type="ECO:0000256" key="4">
    <source>
        <dbReference type="ARBA" id="ARBA00012438"/>
    </source>
</evidence>
<evidence type="ECO:0000259" key="20">
    <source>
        <dbReference type="PROSITE" id="PS50109"/>
    </source>
</evidence>
<evidence type="ECO:0000256" key="5">
    <source>
        <dbReference type="ARBA" id="ARBA00017322"/>
    </source>
</evidence>
<comment type="subcellular location">
    <subcellularLocation>
        <location evidence="3">Cytoplasm</location>
    </subcellularLocation>
</comment>
<dbReference type="PRINTS" id="PR00344">
    <property type="entry name" value="BCTRLSENSOR"/>
</dbReference>
<dbReference type="Gene3D" id="1.20.5.1930">
    <property type="match status" value="1"/>
</dbReference>
<dbReference type="eggNOG" id="COG4585">
    <property type="taxonomic scope" value="Bacteria"/>
</dbReference>
<dbReference type="PROSITE" id="PS50109">
    <property type="entry name" value="HIS_KIN"/>
    <property type="match status" value="1"/>
</dbReference>
<dbReference type="SMART" id="SM00387">
    <property type="entry name" value="HATPase_c"/>
    <property type="match status" value="1"/>
</dbReference>
<keyword evidence="16" id="KW-0411">Iron-sulfur</keyword>
<keyword evidence="14" id="KW-0408">Iron</keyword>
<dbReference type="Gene3D" id="3.30.450.40">
    <property type="match status" value="1"/>
</dbReference>
<evidence type="ECO:0000256" key="8">
    <source>
        <dbReference type="ARBA" id="ARBA00022553"/>
    </source>
</evidence>
<dbReference type="CDD" id="cd16917">
    <property type="entry name" value="HATPase_UhpB-NarQ-NarX-like"/>
    <property type="match status" value="1"/>
</dbReference>
<evidence type="ECO:0000313" key="21">
    <source>
        <dbReference type="EMBL" id="CCG02003.1"/>
    </source>
</evidence>
<dbReference type="InterPro" id="IPR003594">
    <property type="entry name" value="HATPase_dom"/>
</dbReference>
<dbReference type="Pfam" id="PF02518">
    <property type="entry name" value="HATPase_c"/>
    <property type="match status" value="1"/>
</dbReference>
<feature type="transmembrane region" description="Helical" evidence="19">
    <location>
        <begin position="245"/>
        <end position="263"/>
    </location>
</feature>